<feature type="compositionally biased region" description="Low complexity" evidence="1">
    <location>
        <begin position="7"/>
        <end position="20"/>
    </location>
</feature>
<evidence type="ECO:0000313" key="3">
    <source>
        <dbReference type="Proteomes" id="UP000008022"/>
    </source>
</evidence>
<feature type="region of interest" description="Disordered" evidence="1">
    <location>
        <begin position="1"/>
        <end position="20"/>
    </location>
</feature>
<accession>A0A0E0PXV1</accession>
<dbReference type="Gramene" id="ORUFI06G15700.1">
    <property type="protein sequence ID" value="ORUFI06G15700.1"/>
    <property type="gene ID" value="ORUFI06G15700"/>
</dbReference>
<sequence length="88" mass="9029">MAMRQYAAATAASSSFRARPRARPSCLPAAALPLAPCCGVAWSRASYRRASVRAMGAASSSSSSSSSSPSPQGQAQAQAQGAVWCFIF</sequence>
<reference evidence="3" key="1">
    <citation type="submission" date="2013-06" db="EMBL/GenBank/DDBJ databases">
        <authorList>
            <person name="Zhao Q."/>
        </authorList>
    </citation>
    <scope>NUCLEOTIDE SEQUENCE</scope>
    <source>
        <strain evidence="3">cv. W1943</strain>
    </source>
</reference>
<dbReference type="Proteomes" id="UP000008022">
    <property type="component" value="Unassembled WGS sequence"/>
</dbReference>
<organism evidence="2 3">
    <name type="scientific">Oryza rufipogon</name>
    <name type="common">Brownbeard rice</name>
    <name type="synonym">Asian wild rice</name>
    <dbReference type="NCBI Taxonomy" id="4529"/>
    <lineage>
        <taxon>Eukaryota</taxon>
        <taxon>Viridiplantae</taxon>
        <taxon>Streptophyta</taxon>
        <taxon>Embryophyta</taxon>
        <taxon>Tracheophyta</taxon>
        <taxon>Spermatophyta</taxon>
        <taxon>Magnoliopsida</taxon>
        <taxon>Liliopsida</taxon>
        <taxon>Poales</taxon>
        <taxon>Poaceae</taxon>
        <taxon>BOP clade</taxon>
        <taxon>Oryzoideae</taxon>
        <taxon>Oryzeae</taxon>
        <taxon>Oryzinae</taxon>
        <taxon>Oryza</taxon>
    </lineage>
</organism>
<protein>
    <submittedName>
        <fullName evidence="2">Uncharacterized protein</fullName>
    </submittedName>
</protein>
<dbReference type="STRING" id="4529.A0A0E0PXV1"/>
<reference evidence="2" key="2">
    <citation type="submission" date="2015-06" db="UniProtKB">
        <authorList>
            <consortium name="EnsemblPlants"/>
        </authorList>
    </citation>
    <scope>IDENTIFICATION</scope>
</reference>
<name>A0A0E0PXV1_ORYRU</name>
<evidence type="ECO:0000256" key="1">
    <source>
        <dbReference type="SAM" id="MobiDB-lite"/>
    </source>
</evidence>
<dbReference type="AlphaFoldDB" id="A0A0E0PXV1"/>
<dbReference type="EnsemblPlants" id="ORUFI06G15700.1">
    <property type="protein sequence ID" value="ORUFI06G15700.1"/>
    <property type="gene ID" value="ORUFI06G15700"/>
</dbReference>
<evidence type="ECO:0000313" key="2">
    <source>
        <dbReference type="EnsemblPlants" id="ORUFI06G15700.1"/>
    </source>
</evidence>
<keyword evidence="3" id="KW-1185">Reference proteome</keyword>
<dbReference type="HOGENOM" id="CLU_2472989_0_0_1"/>
<proteinExistence type="predicted"/>